<comment type="caution">
    <text evidence="2">The sequence shown here is derived from an EMBL/GenBank/DDBJ whole genome shotgun (WGS) entry which is preliminary data.</text>
</comment>
<evidence type="ECO:0000313" key="2">
    <source>
        <dbReference type="EMBL" id="KAG7299496.1"/>
    </source>
</evidence>
<evidence type="ECO:0000256" key="1">
    <source>
        <dbReference type="SAM" id="MobiDB-lite"/>
    </source>
</evidence>
<proteinExistence type="predicted"/>
<evidence type="ECO:0000313" key="3">
    <source>
        <dbReference type="Proteomes" id="UP000823941"/>
    </source>
</evidence>
<gene>
    <name evidence="2" type="ORF">JYU34_016458</name>
</gene>
<keyword evidence="3" id="KW-1185">Reference proteome</keyword>
<feature type="compositionally biased region" description="Basic residues" evidence="1">
    <location>
        <begin position="78"/>
        <end position="88"/>
    </location>
</feature>
<accession>A0ABQ7Q2R0</accession>
<feature type="region of interest" description="Disordered" evidence="1">
    <location>
        <begin position="13"/>
        <end position="37"/>
    </location>
</feature>
<organism evidence="2 3">
    <name type="scientific">Plutella xylostella</name>
    <name type="common">Diamondback moth</name>
    <name type="synonym">Plutella maculipennis</name>
    <dbReference type="NCBI Taxonomy" id="51655"/>
    <lineage>
        <taxon>Eukaryota</taxon>
        <taxon>Metazoa</taxon>
        <taxon>Ecdysozoa</taxon>
        <taxon>Arthropoda</taxon>
        <taxon>Hexapoda</taxon>
        <taxon>Insecta</taxon>
        <taxon>Pterygota</taxon>
        <taxon>Neoptera</taxon>
        <taxon>Endopterygota</taxon>
        <taxon>Lepidoptera</taxon>
        <taxon>Glossata</taxon>
        <taxon>Ditrysia</taxon>
        <taxon>Yponomeutoidea</taxon>
        <taxon>Plutellidae</taxon>
        <taxon>Plutella</taxon>
    </lineage>
</organism>
<feature type="region of interest" description="Disordered" evidence="1">
    <location>
        <begin position="52"/>
        <end position="97"/>
    </location>
</feature>
<sequence length="97" mass="9938">MCNVKKRAILRSDTGGSVKCQSRLGRSASVRGGAPCAPGARAAAAAAAAARRDAATPKPARLSAEITSPLHAASAHTAHSRMPHHTSHRSSAPTDHR</sequence>
<name>A0ABQ7Q2R0_PLUXY</name>
<dbReference type="EMBL" id="JAHIBW010000022">
    <property type="protein sequence ID" value="KAG7299496.1"/>
    <property type="molecule type" value="Genomic_DNA"/>
</dbReference>
<protein>
    <submittedName>
        <fullName evidence="2">Uncharacterized protein</fullName>
    </submittedName>
</protein>
<reference evidence="2 3" key="1">
    <citation type="submission" date="2021-06" db="EMBL/GenBank/DDBJ databases">
        <title>A haploid diamondback moth (Plutella xylostella L.) genome assembly resolves 31 chromosomes and identifies a diamide resistance mutation.</title>
        <authorList>
            <person name="Ward C.M."/>
            <person name="Perry K.D."/>
            <person name="Baker G."/>
            <person name="Powis K."/>
            <person name="Heckel D.G."/>
            <person name="Baxter S.W."/>
        </authorList>
    </citation>
    <scope>NUCLEOTIDE SEQUENCE [LARGE SCALE GENOMIC DNA]</scope>
    <source>
        <strain evidence="2 3">LV</strain>
        <tissue evidence="2">Single pupa</tissue>
    </source>
</reference>
<dbReference type="Proteomes" id="UP000823941">
    <property type="component" value="Chromosome 22"/>
</dbReference>